<dbReference type="AlphaFoldDB" id="A0A3G3IJK8"/>
<dbReference type="InterPro" id="IPR007355">
    <property type="entry name" value="DUF424"/>
</dbReference>
<evidence type="ECO:0000313" key="2">
    <source>
        <dbReference type="Proteomes" id="UP000273278"/>
    </source>
</evidence>
<dbReference type="OMA" id="PHAQMAK"/>
<reference evidence="1 2" key="1">
    <citation type="submission" date="2016-10" db="EMBL/GenBank/DDBJ databases">
        <title>Complete genome of the TMA-utilizing, human hosted archaeon Methanomethylophilus alvus Gen. nov, sp. nov., strain Mx-05, derived from a pure culture.</title>
        <authorList>
            <person name="Brugere J.-F."/>
            <person name="Ben Hania W."/>
            <person name="Chaudhary P.P."/>
            <person name="Gaci N."/>
            <person name="Borrel G."/>
            <person name="Cao Van Tuat L."/>
            <person name="Fardeau M.-L."/>
            <person name="Harris H.M.B."/>
            <person name="O'Toole P.W."/>
            <person name="Ollivier B."/>
        </authorList>
    </citation>
    <scope>NUCLEOTIDE SEQUENCE [LARGE SCALE GENOMIC DNA]</scope>
    <source>
        <strain evidence="1 2">Mx-05</strain>
    </source>
</reference>
<dbReference type="Proteomes" id="UP000273278">
    <property type="component" value="Chromosome"/>
</dbReference>
<dbReference type="Gene3D" id="3.30.1860.10">
    <property type="entry name" value="uncharacterized conserved protein from methanopyrus kandleri domain like"/>
    <property type="match status" value="1"/>
</dbReference>
<evidence type="ECO:0000313" key="1">
    <source>
        <dbReference type="EMBL" id="AYQ55754.1"/>
    </source>
</evidence>
<evidence type="ECO:0008006" key="3">
    <source>
        <dbReference type="Google" id="ProtNLM"/>
    </source>
</evidence>
<protein>
    <recommendedName>
        <fullName evidence="3">DUF424 domain-containing protein</fullName>
    </recommendedName>
</protein>
<gene>
    <name evidence="1" type="ORF">BKD89_08160</name>
</gene>
<dbReference type="GeneID" id="41322429"/>
<proteinExistence type="predicted"/>
<name>A0A3G3IJK8_9ARCH</name>
<dbReference type="RefSeq" id="WP_015505537.1">
    <property type="nucleotide sequence ID" value="NZ_CAYARL010000009.1"/>
</dbReference>
<dbReference type="Pfam" id="PF04242">
    <property type="entry name" value="DUF424"/>
    <property type="match status" value="1"/>
</dbReference>
<dbReference type="EMBL" id="CP017686">
    <property type="protein sequence ID" value="AYQ55754.1"/>
    <property type="molecule type" value="Genomic_DNA"/>
</dbReference>
<accession>A0A3G3IJK8</accession>
<sequence>MAGNFYFKAHRHPEEVILAVCDEEILGQTFSEGDLRITVGEGFYGGDIIEEEELRTRLGTFTIINLVGNRVVDLAIAEGIVDPDAVMVIGGVKHAQAVTL</sequence>
<organism evidence="1 2">
    <name type="scientific">Methanomethylophilus alvi</name>
    <dbReference type="NCBI Taxonomy" id="1291540"/>
    <lineage>
        <taxon>Archaea</taxon>
        <taxon>Methanobacteriati</taxon>
        <taxon>Thermoplasmatota</taxon>
        <taxon>Thermoplasmata</taxon>
        <taxon>Methanomassiliicoccales</taxon>
        <taxon>Methanomethylophilaceae</taxon>
        <taxon>Methanomethylophilus</taxon>
    </lineage>
</organism>